<feature type="non-terminal residue" evidence="2">
    <location>
        <position position="104"/>
    </location>
</feature>
<dbReference type="RefSeq" id="WP_129985083.1">
    <property type="nucleotide sequence ID" value="NZ_SDPU01000005.1"/>
</dbReference>
<comment type="caution">
    <text evidence="2">The sequence shown here is derived from an EMBL/GenBank/DDBJ whole genome shotgun (WGS) entry which is preliminary data.</text>
</comment>
<feature type="domain" description="Mce/MlaD" evidence="1">
    <location>
        <begin position="45"/>
        <end position="104"/>
    </location>
</feature>
<dbReference type="OrthoDB" id="3460188at2"/>
<dbReference type="PANTHER" id="PTHR33371:SF19">
    <property type="entry name" value="MCE-FAMILY PROTEIN MCE4A"/>
    <property type="match status" value="1"/>
</dbReference>
<organism evidence="2 3">
    <name type="scientific">Nocardioides iriomotensis</name>
    <dbReference type="NCBI Taxonomy" id="715784"/>
    <lineage>
        <taxon>Bacteria</taxon>
        <taxon>Bacillati</taxon>
        <taxon>Actinomycetota</taxon>
        <taxon>Actinomycetes</taxon>
        <taxon>Propionibacteriales</taxon>
        <taxon>Nocardioidaceae</taxon>
        <taxon>Nocardioides</taxon>
    </lineage>
</organism>
<dbReference type="GO" id="GO:0005576">
    <property type="term" value="C:extracellular region"/>
    <property type="evidence" value="ECO:0007669"/>
    <property type="project" value="TreeGrafter"/>
</dbReference>
<dbReference type="PANTHER" id="PTHR33371">
    <property type="entry name" value="INTERMEMBRANE PHOSPHOLIPID TRANSPORT SYSTEM BINDING PROTEIN MLAD-RELATED"/>
    <property type="match status" value="1"/>
</dbReference>
<dbReference type="GO" id="GO:0051701">
    <property type="term" value="P:biological process involved in interaction with host"/>
    <property type="evidence" value="ECO:0007669"/>
    <property type="project" value="TreeGrafter"/>
</dbReference>
<reference evidence="2 3" key="1">
    <citation type="submission" date="2019-01" db="EMBL/GenBank/DDBJ databases">
        <title>Nocardioides guangzhouensis sp. nov., an actinobacterium isolated from soil.</title>
        <authorList>
            <person name="Fu Y."/>
            <person name="Cai Y."/>
            <person name="Lin Z."/>
            <person name="Chen P."/>
        </authorList>
    </citation>
    <scope>NUCLEOTIDE SEQUENCE [LARGE SCALE GENOMIC DNA]</scope>
    <source>
        <strain evidence="2 3">NBRC 105384</strain>
    </source>
</reference>
<protein>
    <submittedName>
        <fullName evidence="2">MCE family protein</fullName>
    </submittedName>
</protein>
<dbReference type="InterPro" id="IPR003399">
    <property type="entry name" value="Mce/MlaD"/>
</dbReference>
<gene>
    <name evidence="2" type="ORF">ETU37_01350</name>
</gene>
<dbReference type="InterPro" id="IPR052336">
    <property type="entry name" value="MlaD_Phospholipid_Transporter"/>
</dbReference>
<dbReference type="AlphaFoldDB" id="A0A4Q5J9H3"/>
<keyword evidence="3" id="KW-1185">Reference proteome</keyword>
<evidence type="ECO:0000313" key="2">
    <source>
        <dbReference type="EMBL" id="RYU15392.1"/>
    </source>
</evidence>
<dbReference type="EMBL" id="SDPU01000005">
    <property type="protein sequence ID" value="RYU15392.1"/>
    <property type="molecule type" value="Genomic_DNA"/>
</dbReference>
<proteinExistence type="predicted"/>
<dbReference type="Pfam" id="PF02470">
    <property type="entry name" value="MlaD"/>
    <property type="match status" value="1"/>
</dbReference>
<accession>A0A4Q5J9H3</accession>
<sequence>MSRRSSRTVVAFEHRVLGVAFLVLLALFGWLTYAIFSKSFTDYAYVTLQSDKAGLQLPDNADVKIRGVQVGEVRDAESTPEGVRLKLGLYPDSLSTIPADVTAQ</sequence>
<dbReference type="Proteomes" id="UP000291189">
    <property type="component" value="Unassembled WGS sequence"/>
</dbReference>
<evidence type="ECO:0000259" key="1">
    <source>
        <dbReference type="Pfam" id="PF02470"/>
    </source>
</evidence>
<evidence type="ECO:0000313" key="3">
    <source>
        <dbReference type="Proteomes" id="UP000291189"/>
    </source>
</evidence>
<name>A0A4Q5J9H3_9ACTN</name>